<organism evidence="1 2">
    <name type="scientific">Sulfuricurvum kujiense</name>
    <dbReference type="NCBI Taxonomy" id="148813"/>
    <lineage>
        <taxon>Bacteria</taxon>
        <taxon>Pseudomonadati</taxon>
        <taxon>Campylobacterota</taxon>
        <taxon>Epsilonproteobacteria</taxon>
        <taxon>Campylobacterales</taxon>
        <taxon>Sulfurimonadaceae</taxon>
        <taxon>Sulfuricurvum</taxon>
    </lineage>
</organism>
<sequence length="153" mass="17496">MLFDIIKSSSFSRLMENHLRDMLIYLFENDQNFGILCKIDHVTFDPPLPKHLNDEFRAMTLFFLAGYTFESARIDNDTLIFEAGFGHENIGSFVSVPLLSIVQIIIDDTPAFVNLALPQEQHPIINIEKHEGVQNSMSALLANPENQKFLKKK</sequence>
<reference evidence="1 2" key="1">
    <citation type="journal article" date="2017" name="Front. Microbiol.">
        <title>Comparative Genomic Analysis of the Class Epsilonproteobacteria and Proposed Reclassification to Epsilonbacteraeota (phyl. nov.).</title>
        <authorList>
            <person name="Waite D.W."/>
            <person name="Vanwonterghem I."/>
            <person name="Rinke C."/>
            <person name="Parks D.H."/>
            <person name="Zhang Y."/>
            <person name="Takai K."/>
            <person name="Sievert S.M."/>
            <person name="Simon J."/>
            <person name="Campbell B.J."/>
            <person name="Hanson T.E."/>
            <person name="Woyke T."/>
            <person name="Klotz M.G."/>
            <person name="Hugenholtz P."/>
        </authorList>
    </citation>
    <scope>NUCLEOTIDE SEQUENCE [LARGE SCALE GENOMIC DNA]</scope>
    <source>
        <strain evidence="1">UBA12443</strain>
    </source>
</reference>
<dbReference type="Proteomes" id="UP000228859">
    <property type="component" value="Unassembled WGS sequence"/>
</dbReference>
<evidence type="ECO:0000313" key="1">
    <source>
        <dbReference type="EMBL" id="DAB39106.1"/>
    </source>
</evidence>
<dbReference type="EMBL" id="DLUI01000042">
    <property type="protein sequence ID" value="DAB39106.1"/>
    <property type="molecule type" value="Genomic_DNA"/>
</dbReference>
<proteinExistence type="predicted"/>
<comment type="caution">
    <text evidence="1">The sequence shown here is derived from an EMBL/GenBank/DDBJ whole genome shotgun (WGS) entry which is preliminary data.</text>
</comment>
<name>A0A2D3WLC1_9BACT</name>
<evidence type="ECO:0000313" key="2">
    <source>
        <dbReference type="Proteomes" id="UP000228859"/>
    </source>
</evidence>
<accession>A0A2D3WLC1</accession>
<gene>
    <name evidence="1" type="ORF">CFH83_02520</name>
</gene>
<protein>
    <submittedName>
        <fullName evidence="1">Uncharacterized protein</fullName>
    </submittedName>
</protein>
<dbReference type="AlphaFoldDB" id="A0A2D3WLC1"/>